<accession>A0A9P0J729</accession>
<protein>
    <submittedName>
        <fullName evidence="3">Uncharacterized protein</fullName>
    </submittedName>
</protein>
<feature type="region of interest" description="Disordered" evidence="1">
    <location>
        <begin position="449"/>
        <end position="496"/>
    </location>
</feature>
<keyword evidence="2" id="KW-0732">Signal</keyword>
<evidence type="ECO:0000313" key="3">
    <source>
        <dbReference type="EMBL" id="CAH1727694.1"/>
    </source>
</evidence>
<dbReference type="OrthoDB" id="10255768at2759"/>
<feature type="region of interest" description="Disordered" evidence="1">
    <location>
        <begin position="246"/>
        <end position="277"/>
    </location>
</feature>
<feature type="region of interest" description="Disordered" evidence="1">
    <location>
        <begin position="60"/>
        <end position="92"/>
    </location>
</feature>
<dbReference type="EMBL" id="OU895879">
    <property type="protein sequence ID" value="CAH1727694.1"/>
    <property type="molecule type" value="Genomic_DNA"/>
</dbReference>
<feature type="compositionally biased region" description="Low complexity" evidence="1">
    <location>
        <begin position="247"/>
        <end position="261"/>
    </location>
</feature>
<evidence type="ECO:0000313" key="4">
    <source>
        <dbReference type="Proteomes" id="UP001153620"/>
    </source>
</evidence>
<evidence type="ECO:0000256" key="2">
    <source>
        <dbReference type="SAM" id="SignalP"/>
    </source>
</evidence>
<keyword evidence="4" id="KW-1185">Reference proteome</keyword>
<dbReference type="Proteomes" id="UP001153620">
    <property type="component" value="Chromosome 3"/>
</dbReference>
<gene>
    <name evidence="3" type="ORF">CHIRRI_LOCUS9933</name>
</gene>
<feature type="chain" id="PRO_5040127340" evidence="2">
    <location>
        <begin position="23"/>
        <end position="510"/>
    </location>
</feature>
<organism evidence="3 4">
    <name type="scientific">Chironomus riparius</name>
    <dbReference type="NCBI Taxonomy" id="315576"/>
    <lineage>
        <taxon>Eukaryota</taxon>
        <taxon>Metazoa</taxon>
        <taxon>Ecdysozoa</taxon>
        <taxon>Arthropoda</taxon>
        <taxon>Hexapoda</taxon>
        <taxon>Insecta</taxon>
        <taxon>Pterygota</taxon>
        <taxon>Neoptera</taxon>
        <taxon>Endopterygota</taxon>
        <taxon>Diptera</taxon>
        <taxon>Nematocera</taxon>
        <taxon>Chironomoidea</taxon>
        <taxon>Chironomidae</taxon>
        <taxon>Chironominae</taxon>
        <taxon>Chironomus</taxon>
    </lineage>
</organism>
<feature type="signal peptide" evidence="2">
    <location>
        <begin position="1"/>
        <end position="22"/>
    </location>
</feature>
<feature type="compositionally biased region" description="Polar residues" evidence="1">
    <location>
        <begin position="62"/>
        <end position="73"/>
    </location>
</feature>
<sequence length="510" mass="58201">MRLIILSSQLLAVLITIIQCDARSTRVTAQYTVADDTDNTQRTFRGKGIVEDASFDDGILTKYNSRPSRNPPSRGTKKKVHHPPSSDYEQISFHPDNVPEIFAVKGKVIDGDITVPTRSSYKSYPTQQRVKNVGKAKVQSVSLQQQFRFPSIKNEEIFETKLQEAPTTLHSKKFRPETAERPIYSYSTIKFNGDENREEEVFPKTLKGKPPKRSTATFNLEQNFGAQQTKFDTIIDHSNVQFDSSGFQPSTQFQFPTTTKTTTRKHKTHPPKQLFKSPEDEFKDSEFYDFSIRPRPGQQPTSGKYEKFSTDLGVKSLAIKPHKNKFDPPQVHNGGFKPSYKLKDITNLHSGDIGQGVASPGQIKTFYDAVDSERDERYALKLSSDPSPTSKAQLAQFLRAKEDERLEKLVEEQFKLHQQKQLQHEKEAELKHQQLLLQRQKEKIKHVEKNLNNKVNQRPKRRPNQQSNYSRRQQRNPSQVGFSVTGGGKAAVPMRTVKGKDGSYRVSFSI</sequence>
<dbReference type="AlphaFoldDB" id="A0A9P0J729"/>
<reference evidence="3" key="2">
    <citation type="submission" date="2022-10" db="EMBL/GenBank/DDBJ databases">
        <authorList>
            <consortium name="ENA_rothamsted_submissions"/>
            <consortium name="culmorum"/>
            <person name="King R."/>
        </authorList>
    </citation>
    <scope>NUCLEOTIDE SEQUENCE</scope>
</reference>
<reference evidence="3" key="1">
    <citation type="submission" date="2022-01" db="EMBL/GenBank/DDBJ databases">
        <authorList>
            <person name="King R."/>
        </authorList>
    </citation>
    <scope>NUCLEOTIDE SEQUENCE</scope>
</reference>
<name>A0A9P0J729_9DIPT</name>
<evidence type="ECO:0000256" key="1">
    <source>
        <dbReference type="SAM" id="MobiDB-lite"/>
    </source>
</evidence>
<proteinExistence type="predicted"/>
<feature type="compositionally biased region" description="Low complexity" evidence="1">
    <location>
        <begin position="464"/>
        <end position="479"/>
    </location>
</feature>